<gene>
    <name evidence="7" type="ORF">BCL64_12111</name>
</gene>
<feature type="transmembrane region" description="Helical" evidence="5">
    <location>
        <begin position="176"/>
        <end position="193"/>
    </location>
</feature>
<evidence type="ECO:0000313" key="7">
    <source>
        <dbReference type="EMBL" id="PRY67371.1"/>
    </source>
</evidence>
<dbReference type="PANTHER" id="PTHR37422">
    <property type="entry name" value="TEICHURONIC ACID BIOSYNTHESIS PROTEIN TUAE"/>
    <property type="match status" value="1"/>
</dbReference>
<keyword evidence="4 5" id="KW-0472">Membrane</keyword>
<proteinExistence type="predicted"/>
<feature type="transmembrane region" description="Helical" evidence="5">
    <location>
        <begin position="363"/>
        <end position="383"/>
    </location>
</feature>
<keyword evidence="3 5" id="KW-1133">Transmembrane helix</keyword>
<comment type="caution">
    <text evidence="7">The sequence shown here is derived from an EMBL/GenBank/DDBJ whole genome shotgun (WGS) entry which is preliminary data.</text>
</comment>
<dbReference type="Proteomes" id="UP000239896">
    <property type="component" value="Unassembled WGS sequence"/>
</dbReference>
<keyword evidence="2 5" id="KW-0812">Transmembrane</keyword>
<keyword evidence="8" id="KW-1185">Reference proteome</keyword>
<accession>A0A2T0VB43</accession>
<reference evidence="7 8" key="1">
    <citation type="submission" date="2018-03" db="EMBL/GenBank/DDBJ databases">
        <title>Comparative analysis of microorganisms from saline springs in Andes Mountain Range, Colombia.</title>
        <authorList>
            <person name="Rubin E."/>
        </authorList>
    </citation>
    <scope>NUCLEOTIDE SEQUENCE [LARGE SCALE GENOMIC DNA]</scope>
    <source>
        <strain evidence="7 8">USBA 854</strain>
    </source>
</reference>
<evidence type="ECO:0000256" key="2">
    <source>
        <dbReference type="ARBA" id="ARBA00022692"/>
    </source>
</evidence>
<evidence type="ECO:0000256" key="3">
    <source>
        <dbReference type="ARBA" id="ARBA00022989"/>
    </source>
</evidence>
<feature type="transmembrane region" description="Helical" evidence="5">
    <location>
        <begin position="148"/>
        <end position="169"/>
    </location>
</feature>
<feature type="transmembrane region" description="Helical" evidence="5">
    <location>
        <begin position="62"/>
        <end position="81"/>
    </location>
</feature>
<dbReference type="Pfam" id="PF04932">
    <property type="entry name" value="Wzy_C"/>
    <property type="match status" value="1"/>
</dbReference>
<organism evidence="7 8">
    <name type="scientific">Halomonas ventosae</name>
    <dbReference type="NCBI Taxonomy" id="229007"/>
    <lineage>
        <taxon>Bacteria</taxon>
        <taxon>Pseudomonadati</taxon>
        <taxon>Pseudomonadota</taxon>
        <taxon>Gammaproteobacteria</taxon>
        <taxon>Oceanospirillales</taxon>
        <taxon>Halomonadaceae</taxon>
        <taxon>Halomonas</taxon>
    </lineage>
</organism>
<evidence type="ECO:0000256" key="4">
    <source>
        <dbReference type="ARBA" id="ARBA00023136"/>
    </source>
</evidence>
<feature type="transmembrane region" description="Helical" evidence="5">
    <location>
        <begin position="333"/>
        <end position="351"/>
    </location>
</feature>
<dbReference type="InterPro" id="IPR051533">
    <property type="entry name" value="WaaL-like"/>
</dbReference>
<dbReference type="GO" id="GO:0016020">
    <property type="term" value="C:membrane"/>
    <property type="evidence" value="ECO:0007669"/>
    <property type="project" value="UniProtKB-SubCell"/>
</dbReference>
<evidence type="ECO:0000256" key="1">
    <source>
        <dbReference type="ARBA" id="ARBA00004141"/>
    </source>
</evidence>
<dbReference type="AlphaFoldDB" id="A0A2T0VB43"/>
<feature type="transmembrane region" description="Helical" evidence="5">
    <location>
        <begin position="87"/>
        <end position="105"/>
    </location>
</feature>
<dbReference type="GO" id="GO:0016874">
    <property type="term" value="F:ligase activity"/>
    <property type="evidence" value="ECO:0007669"/>
    <property type="project" value="UniProtKB-KW"/>
</dbReference>
<dbReference type="PANTHER" id="PTHR37422:SF13">
    <property type="entry name" value="LIPOPOLYSACCHARIDE BIOSYNTHESIS PROTEIN PA4999-RELATED"/>
    <property type="match status" value="1"/>
</dbReference>
<feature type="domain" description="O-antigen ligase-related" evidence="6">
    <location>
        <begin position="193"/>
        <end position="343"/>
    </location>
</feature>
<dbReference type="RefSeq" id="WP_106232408.1">
    <property type="nucleotide sequence ID" value="NZ_PVTM01000021.1"/>
</dbReference>
<name>A0A2T0VB43_9GAMM</name>
<dbReference type="EMBL" id="PVTM01000021">
    <property type="protein sequence ID" value="PRY67371.1"/>
    <property type="molecule type" value="Genomic_DNA"/>
</dbReference>
<comment type="subcellular location">
    <subcellularLocation>
        <location evidence="1">Membrane</location>
        <topology evidence="1">Multi-pass membrane protein</topology>
    </subcellularLocation>
</comment>
<feature type="transmembrane region" description="Helical" evidence="5">
    <location>
        <begin position="389"/>
        <end position="410"/>
    </location>
</feature>
<feature type="transmembrane region" description="Helical" evidence="5">
    <location>
        <begin position="20"/>
        <end position="42"/>
    </location>
</feature>
<feature type="transmembrane region" description="Helical" evidence="5">
    <location>
        <begin position="112"/>
        <end position="133"/>
    </location>
</feature>
<evidence type="ECO:0000256" key="5">
    <source>
        <dbReference type="SAM" id="Phobius"/>
    </source>
</evidence>
<evidence type="ECO:0000313" key="8">
    <source>
        <dbReference type="Proteomes" id="UP000239896"/>
    </source>
</evidence>
<sequence>MPSSGPSPGRASHLGVAMLAALPLVLPWGYWAGPLWLAAAGLMGLARRRHRLAQLTVADRRLAALLLLLGLVQLLACAISPQGTRGLPLVLAAWLAVPALLQLRACPPSPAWWWGGMAAGGLMTGASALWQALVQGRFRPDGVDIDPILYGNLSLLTGLLCLAGLGWALHRHDRRWCWLMLAGALGGLMASGFAGARGGWVALPLVLWVFLRGWPRGQGHHLPRRAWWWLLVLLLLLPLALYLTPETRVKVRVDDAVAEFRDYVAHPHKPSSVTTRIALWQGAWQLIREAPMLGHGQAGFRDGMARLVARPDAPFGAHLLAFWHPHQDLLDAWVRRGLLGLGGLMALYLLPWCHFRGGRRPDACGNAAPALAGALVPVAYLGFGLSYGFFAYPAGLLVFLGWLLVPWVLVDSPLHETASLPRGSRPP</sequence>
<keyword evidence="7" id="KW-0436">Ligase</keyword>
<evidence type="ECO:0000259" key="6">
    <source>
        <dbReference type="Pfam" id="PF04932"/>
    </source>
</evidence>
<protein>
    <submittedName>
        <fullName evidence="7">O-antigen ligase</fullName>
    </submittedName>
</protein>
<dbReference type="InterPro" id="IPR007016">
    <property type="entry name" value="O-antigen_ligase-rel_domated"/>
</dbReference>
<feature type="transmembrane region" description="Helical" evidence="5">
    <location>
        <begin position="226"/>
        <end position="244"/>
    </location>
</feature>